<name>A0A0C3D3X0_OIDMZ</name>
<feature type="region of interest" description="Disordered" evidence="1">
    <location>
        <begin position="38"/>
        <end position="158"/>
    </location>
</feature>
<reference evidence="2 3" key="1">
    <citation type="submission" date="2014-04" db="EMBL/GenBank/DDBJ databases">
        <authorList>
            <consortium name="DOE Joint Genome Institute"/>
            <person name="Kuo A."/>
            <person name="Martino E."/>
            <person name="Perotto S."/>
            <person name="Kohler A."/>
            <person name="Nagy L.G."/>
            <person name="Floudas D."/>
            <person name="Copeland A."/>
            <person name="Barry K.W."/>
            <person name="Cichocki N."/>
            <person name="Veneault-Fourrey C."/>
            <person name="LaButti K."/>
            <person name="Lindquist E.A."/>
            <person name="Lipzen A."/>
            <person name="Lundell T."/>
            <person name="Morin E."/>
            <person name="Murat C."/>
            <person name="Sun H."/>
            <person name="Tunlid A."/>
            <person name="Henrissat B."/>
            <person name="Grigoriev I.V."/>
            <person name="Hibbett D.S."/>
            <person name="Martin F."/>
            <person name="Nordberg H.P."/>
            <person name="Cantor M.N."/>
            <person name="Hua S.X."/>
        </authorList>
    </citation>
    <scope>NUCLEOTIDE SEQUENCE [LARGE SCALE GENOMIC DNA]</scope>
    <source>
        <strain evidence="2 3">Zn</strain>
    </source>
</reference>
<evidence type="ECO:0000313" key="3">
    <source>
        <dbReference type="Proteomes" id="UP000054321"/>
    </source>
</evidence>
<sequence>MGELVDRRLGPRYCRFLYLRRVAGLKCCADVMVGPENIDDRARPGTVGLEGNPWTEEDVRRNVKGEFFLQTKEEEDEEGGGGGGGEETCRPKRNASTEIRCQDQDRQPKPSGPPPGRGHGGGATTKALGLPSPTTGARLLLRPGTHSPTPAPDDLLLARPPTRTRCCYFYGAPHSSDRQQGQEQARRVQIASRKEPSRSAGLARKEFRVMGIVGASFVPGSIRGVRFSPWLLEEGCSPLPWTCTRSCTQADGYAL</sequence>
<keyword evidence="3" id="KW-1185">Reference proteome</keyword>
<dbReference type="EMBL" id="KN832871">
    <property type="protein sequence ID" value="KIN05979.1"/>
    <property type="molecule type" value="Genomic_DNA"/>
</dbReference>
<evidence type="ECO:0000313" key="2">
    <source>
        <dbReference type="EMBL" id="KIN05979.1"/>
    </source>
</evidence>
<dbReference type="AlphaFoldDB" id="A0A0C3D3X0"/>
<protein>
    <submittedName>
        <fullName evidence="2">Uncharacterized protein</fullName>
    </submittedName>
</protein>
<proteinExistence type="predicted"/>
<dbReference type="InParanoid" id="A0A0C3D3X0"/>
<organism evidence="2 3">
    <name type="scientific">Oidiodendron maius (strain Zn)</name>
    <dbReference type="NCBI Taxonomy" id="913774"/>
    <lineage>
        <taxon>Eukaryota</taxon>
        <taxon>Fungi</taxon>
        <taxon>Dikarya</taxon>
        <taxon>Ascomycota</taxon>
        <taxon>Pezizomycotina</taxon>
        <taxon>Leotiomycetes</taxon>
        <taxon>Leotiomycetes incertae sedis</taxon>
        <taxon>Myxotrichaceae</taxon>
        <taxon>Oidiodendron</taxon>
    </lineage>
</organism>
<dbReference type="Proteomes" id="UP000054321">
    <property type="component" value="Unassembled WGS sequence"/>
</dbReference>
<evidence type="ECO:0000256" key="1">
    <source>
        <dbReference type="SAM" id="MobiDB-lite"/>
    </source>
</evidence>
<accession>A0A0C3D3X0</accession>
<reference evidence="3" key="2">
    <citation type="submission" date="2015-01" db="EMBL/GenBank/DDBJ databases">
        <title>Evolutionary Origins and Diversification of the Mycorrhizal Mutualists.</title>
        <authorList>
            <consortium name="DOE Joint Genome Institute"/>
            <consortium name="Mycorrhizal Genomics Consortium"/>
            <person name="Kohler A."/>
            <person name="Kuo A."/>
            <person name="Nagy L.G."/>
            <person name="Floudas D."/>
            <person name="Copeland A."/>
            <person name="Barry K.W."/>
            <person name="Cichocki N."/>
            <person name="Veneault-Fourrey C."/>
            <person name="LaButti K."/>
            <person name="Lindquist E.A."/>
            <person name="Lipzen A."/>
            <person name="Lundell T."/>
            <person name="Morin E."/>
            <person name="Murat C."/>
            <person name="Riley R."/>
            <person name="Ohm R."/>
            <person name="Sun H."/>
            <person name="Tunlid A."/>
            <person name="Henrissat B."/>
            <person name="Grigoriev I.V."/>
            <person name="Hibbett D.S."/>
            <person name="Martin F."/>
        </authorList>
    </citation>
    <scope>NUCLEOTIDE SEQUENCE [LARGE SCALE GENOMIC DNA]</scope>
    <source>
        <strain evidence="3">Zn</strain>
    </source>
</reference>
<dbReference type="HOGENOM" id="CLU_1090299_0_0_1"/>
<gene>
    <name evidence="2" type="ORF">OIDMADRAFT_176103</name>
</gene>